<gene>
    <name evidence="9" type="ORF">OCL97_20855</name>
</gene>
<dbReference type="Proteomes" id="UP001598130">
    <property type="component" value="Unassembled WGS sequence"/>
</dbReference>
<feature type="domain" description="Alpha-glycerophosphate oxidase C-terminal" evidence="8">
    <location>
        <begin position="404"/>
        <end position="503"/>
    </location>
</feature>
<reference evidence="9 10" key="1">
    <citation type="submission" date="2022-09" db="EMBL/GenBank/DDBJ databases">
        <title>New species of Phenylobacterium.</title>
        <authorList>
            <person name="Mieszkin S."/>
        </authorList>
    </citation>
    <scope>NUCLEOTIDE SEQUENCE [LARGE SCALE GENOMIC DNA]</scope>
    <source>
        <strain evidence="9 10">HK31-G</strain>
    </source>
</reference>
<dbReference type="Gene3D" id="1.10.8.870">
    <property type="entry name" value="Alpha-glycerophosphate oxidase, cap domain"/>
    <property type="match status" value="1"/>
</dbReference>
<comment type="similarity">
    <text evidence="2">Belongs to the FAD-dependent glycerol-3-phosphate dehydrogenase family.</text>
</comment>
<dbReference type="InterPro" id="IPR031656">
    <property type="entry name" value="DAO_C"/>
</dbReference>
<dbReference type="InterPro" id="IPR006076">
    <property type="entry name" value="FAD-dep_OxRdtase"/>
</dbReference>
<dbReference type="RefSeq" id="WP_377371655.1">
    <property type="nucleotide sequence ID" value="NZ_JAOTJD010000057.1"/>
</dbReference>
<protein>
    <submittedName>
        <fullName evidence="9">Glycerol-3-phosphate dehydrogenase/oxidase</fullName>
    </submittedName>
</protein>
<evidence type="ECO:0000256" key="2">
    <source>
        <dbReference type="ARBA" id="ARBA00007330"/>
    </source>
</evidence>
<keyword evidence="5" id="KW-0274">FAD</keyword>
<dbReference type="Pfam" id="PF16901">
    <property type="entry name" value="DAO_C"/>
    <property type="match status" value="1"/>
</dbReference>
<dbReference type="SUPFAM" id="SSF51905">
    <property type="entry name" value="FAD/NAD(P)-binding domain"/>
    <property type="match status" value="1"/>
</dbReference>
<dbReference type="Pfam" id="PF01266">
    <property type="entry name" value="DAO"/>
    <property type="match status" value="1"/>
</dbReference>
<name>A0ABW6CTJ0_9CAUL</name>
<feature type="domain" description="FAD dependent oxidoreductase" evidence="7">
    <location>
        <begin position="24"/>
        <end position="381"/>
    </location>
</feature>
<evidence type="ECO:0000256" key="1">
    <source>
        <dbReference type="ARBA" id="ARBA00001974"/>
    </source>
</evidence>
<sequence length="525" mass="55624">MADGTLDFRNRAGLFDAVDGKTFDLIVIGGGVTGAGVARDAAMRSLSVALVEARDFASGTSSRSSKMIHGGLRYMAQGDLALVQEAASERKAVERVAPHLTRQTPFVIPAKNATVTAKLRTGMWAFEKLGDVPKDRRHEVWSKADLARREPTIATEDLSGAVVYPEYLTDDARLTLANIRSAAAHGAKVLSYAPVRAMLTENGRATGVVLDDGLEGTPNRARVFGRVIINAAGPWVDALRALEDPAAASRLTLTKGIHLVVPAARLPVARTIIMPAADRRSVFAVPKGDMTYLGTTDTFYPDADYWPRIEAADVDYLLAAAAQRFTIDPLTRGDIVSAWSGVRPLVAQAGKSASEISRKDEIWTGPGGVLSIAGGKLTAYRMMAERIVDMTEELLGRKVAAARTATEPLVGGDVDMAALTRRLGAPGDRLVSLYGAEAQAIADAGGGPAVEAAHAVLQEGALTLEDYWVRRSARAWFDPDGGLAALAPAAEAMAGLLGWSPAETQTQIETCRALRADSLSALETA</sequence>
<dbReference type="EMBL" id="JAOTJD010000057">
    <property type="protein sequence ID" value="MFD3266400.1"/>
    <property type="molecule type" value="Genomic_DNA"/>
</dbReference>
<keyword evidence="6" id="KW-0560">Oxidoreductase</keyword>
<dbReference type="Gene3D" id="3.30.9.10">
    <property type="entry name" value="D-Amino Acid Oxidase, subunit A, domain 2"/>
    <property type="match status" value="1"/>
</dbReference>
<keyword evidence="3" id="KW-0285">Flavoprotein</keyword>
<evidence type="ECO:0000256" key="3">
    <source>
        <dbReference type="ARBA" id="ARBA00022630"/>
    </source>
</evidence>
<dbReference type="PANTHER" id="PTHR11985:SF35">
    <property type="entry name" value="ANAEROBIC GLYCEROL-3-PHOSPHATE DEHYDROGENASE SUBUNIT A"/>
    <property type="match status" value="1"/>
</dbReference>
<evidence type="ECO:0000259" key="8">
    <source>
        <dbReference type="Pfam" id="PF16901"/>
    </source>
</evidence>
<comment type="cofactor">
    <cofactor evidence="1">
        <name>FAD</name>
        <dbReference type="ChEBI" id="CHEBI:57692"/>
    </cofactor>
</comment>
<evidence type="ECO:0000259" key="7">
    <source>
        <dbReference type="Pfam" id="PF01266"/>
    </source>
</evidence>
<evidence type="ECO:0000256" key="5">
    <source>
        <dbReference type="ARBA" id="ARBA00022827"/>
    </source>
</evidence>
<dbReference type="Gene3D" id="3.50.50.60">
    <property type="entry name" value="FAD/NAD(P)-binding domain"/>
    <property type="match status" value="1"/>
</dbReference>
<accession>A0ABW6CTJ0</accession>
<evidence type="ECO:0000313" key="9">
    <source>
        <dbReference type="EMBL" id="MFD3266400.1"/>
    </source>
</evidence>
<comment type="caution">
    <text evidence="9">The sequence shown here is derived from an EMBL/GenBank/DDBJ whole genome shotgun (WGS) entry which is preliminary data.</text>
</comment>
<evidence type="ECO:0000256" key="4">
    <source>
        <dbReference type="ARBA" id="ARBA00022798"/>
    </source>
</evidence>
<organism evidence="9 10">
    <name type="scientific">Phenylobacterium ferrooxidans</name>
    <dbReference type="NCBI Taxonomy" id="2982689"/>
    <lineage>
        <taxon>Bacteria</taxon>
        <taxon>Pseudomonadati</taxon>
        <taxon>Pseudomonadota</taxon>
        <taxon>Alphaproteobacteria</taxon>
        <taxon>Caulobacterales</taxon>
        <taxon>Caulobacteraceae</taxon>
        <taxon>Phenylobacterium</taxon>
    </lineage>
</organism>
<dbReference type="InterPro" id="IPR000447">
    <property type="entry name" value="G3P_DH_FAD-dep"/>
</dbReference>
<proteinExistence type="inferred from homology"/>
<evidence type="ECO:0000256" key="6">
    <source>
        <dbReference type="ARBA" id="ARBA00023002"/>
    </source>
</evidence>
<evidence type="ECO:0000313" key="10">
    <source>
        <dbReference type="Proteomes" id="UP001598130"/>
    </source>
</evidence>
<dbReference type="PRINTS" id="PR01001">
    <property type="entry name" value="FADG3PDH"/>
</dbReference>
<dbReference type="InterPro" id="IPR038299">
    <property type="entry name" value="DAO_C_sf"/>
</dbReference>
<dbReference type="InterPro" id="IPR036188">
    <property type="entry name" value="FAD/NAD-bd_sf"/>
</dbReference>
<keyword evidence="4" id="KW-0319">Glycerol metabolism</keyword>
<dbReference type="PANTHER" id="PTHR11985">
    <property type="entry name" value="GLYCEROL-3-PHOSPHATE DEHYDROGENASE"/>
    <property type="match status" value="1"/>
</dbReference>
<keyword evidence="10" id="KW-1185">Reference proteome</keyword>